<dbReference type="SUPFAM" id="SSF52540">
    <property type="entry name" value="P-loop containing nucleoside triphosphate hydrolases"/>
    <property type="match status" value="1"/>
</dbReference>
<protein>
    <submittedName>
        <fullName evidence="6">G-protein alpha subunit</fullName>
    </submittedName>
</protein>
<keyword evidence="2 4" id="KW-0342">GTP-binding</keyword>
<dbReference type="GO" id="GO:0031683">
    <property type="term" value="F:G-protein beta/gamma-subunit complex binding"/>
    <property type="evidence" value="ECO:0007669"/>
    <property type="project" value="InterPro"/>
</dbReference>
<dbReference type="GO" id="GO:0005737">
    <property type="term" value="C:cytoplasm"/>
    <property type="evidence" value="ECO:0007669"/>
    <property type="project" value="TreeGrafter"/>
</dbReference>
<dbReference type="PROSITE" id="PS51882">
    <property type="entry name" value="G_ALPHA"/>
    <property type="match status" value="1"/>
</dbReference>
<feature type="binding site" evidence="4">
    <location>
        <begin position="34"/>
        <end position="40"/>
    </location>
    <ligand>
        <name>GTP</name>
        <dbReference type="ChEBI" id="CHEBI:37565"/>
    </ligand>
</feature>
<dbReference type="InterPro" id="IPR001019">
    <property type="entry name" value="Gprotein_alpha_su"/>
</dbReference>
<organism evidence="6 7">
    <name type="scientific">Ancylostoma duodenale</name>
    <dbReference type="NCBI Taxonomy" id="51022"/>
    <lineage>
        <taxon>Eukaryota</taxon>
        <taxon>Metazoa</taxon>
        <taxon>Ecdysozoa</taxon>
        <taxon>Nematoda</taxon>
        <taxon>Chromadorea</taxon>
        <taxon>Rhabditida</taxon>
        <taxon>Rhabditina</taxon>
        <taxon>Rhabditomorpha</taxon>
        <taxon>Strongyloidea</taxon>
        <taxon>Ancylostomatidae</taxon>
        <taxon>Ancylostomatinae</taxon>
        <taxon>Ancylostoma</taxon>
    </lineage>
</organism>
<evidence type="ECO:0000256" key="3">
    <source>
        <dbReference type="ARBA" id="ARBA00023224"/>
    </source>
</evidence>
<dbReference type="OrthoDB" id="5817230at2759"/>
<dbReference type="EMBL" id="KN726418">
    <property type="protein sequence ID" value="KIH68292.1"/>
    <property type="molecule type" value="Genomic_DNA"/>
</dbReference>
<dbReference type="SUPFAM" id="SSF47895">
    <property type="entry name" value="Transducin (alpha subunit), insertion domain"/>
    <property type="match status" value="1"/>
</dbReference>
<proteinExistence type="predicted"/>
<dbReference type="GO" id="GO:0003924">
    <property type="term" value="F:GTPase activity"/>
    <property type="evidence" value="ECO:0007669"/>
    <property type="project" value="InterPro"/>
</dbReference>
<evidence type="ECO:0000313" key="6">
    <source>
        <dbReference type="EMBL" id="KIH68292.1"/>
    </source>
</evidence>
<dbReference type="InterPro" id="IPR027417">
    <property type="entry name" value="P-loop_NTPase"/>
</dbReference>
<keyword evidence="3" id="KW-0807">Transducer</keyword>
<dbReference type="PANTHER" id="PTHR10218:SF245">
    <property type="entry name" value="GUANINE NUCLEOTIDE-BINDING PROTEIN ALPHA-2 SUBUNIT-RELATED"/>
    <property type="match status" value="1"/>
</dbReference>
<dbReference type="Proteomes" id="UP000054047">
    <property type="component" value="Unassembled WGS sequence"/>
</dbReference>
<evidence type="ECO:0000313" key="7">
    <source>
        <dbReference type="Proteomes" id="UP000054047"/>
    </source>
</evidence>
<dbReference type="SMART" id="SM00275">
    <property type="entry name" value="G_alpha"/>
    <property type="match status" value="1"/>
</dbReference>
<evidence type="ECO:0000256" key="1">
    <source>
        <dbReference type="ARBA" id="ARBA00022741"/>
    </source>
</evidence>
<dbReference type="GO" id="GO:0001664">
    <property type="term" value="F:G protein-coupled receptor binding"/>
    <property type="evidence" value="ECO:0007669"/>
    <property type="project" value="TreeGrafter"/>
</dbReference>
<keyword evidence="7" id="KW-1185">Reference proteome</keyword>
<dbReference type="Gene3D" id="3.40.50.300">
    <property type="entry name" value="P-loop containing nucleotide triphosphate hydrolases"/>
    <property type="match status" value="1"/>
</dbReference>
<evidence type="ECO:0000256" key="4">
    <source>
        <dbReference type="PIRSR" id="PIRSR601019-1"/>
    </source>
</evidence>
<dbReference type="FunFam" id="3.40.50.300:FF:000720">
    <property type="entry name" value="Guanine nucleotide-binding protein G(k) subunit alpha"/>
    <property type="match status" value="1"/>
</dbReference>
<dbReference type="InterPro" id="IPR011025">
    <property type="entry name" value="GproteinA_insert"/>
</dbReference>
<sequence length="114" mass="13462">MPLIHLRHFIRFSFLDSVDRISNVNYKPTDQDILLTRIKTTGIVEVAFVIKKVHFRVFDVGGQRSERKKWIHCFEDVNAIIFIAAVSEYDEVLFEDETTVSRPLFARRIYKQIC</sequence>
<accession>A0A0C2DZ10</accession>
<feature type="binding site" evidence="4">
    <location>
        <begin position="59"/>
        <end position="63"/>
    </location>
    <ligand>
        <name>GTP</name>
        <dbReference type="ChEBI" id="CHEBI:37565"/>
    </ligand>
</feature>
<keyword evidence="5" id="KW-0460">Magnesium</keyword>
<dbReference type="PRINTS" id="PR00318">
    <property type="entry name" value="GPROTEINA"/>
</dbReference>
<name>A0A0C2DZ10_9BILA</name>
<dbReference type="GO" id="GO:0005525">
    <property type="term" value="F:GTP binding"/>
    <property type="evidence" value="ECO:0007669"/>
    <property type="project" value="UniProtKB-KW"/>
</dbReference>
<evidence type="ECO:0000256" key="5">
    <source>
        <dbReference type="PIRSR" id="PIRSR601019-2"/>
    </source>
</evidence>
<dbReference type="Pfam" id="PF00503">
    <property type="entry name" value="G-alpha"/>
    <property type="match status" value="1"/>
</dbReference>
<evidence type="ECO:0000256" key="2">
    <source>
        <dbReference type="ARBA" id="ARBA00023134"/>
    </source>
</evidence>
<reference evidence="6 7" key="1">
    <citation type="submission" date="2013-12" db="EMBL/GenBank/DDBJ databases">
        <title>Draft genome of the parsitic nematode Ancylostoma duodenale.</title>
        <authorList>
            <person name="Mitreva M."/>
        </authorList>
    </citation>
    <scope>NUCLEOTIDE SEQUENCE [LARGE SCALE GENOMIC DNA]</scope>
    <source>
        <strain evidence="6 7">Zhejiang</strain>
    </source>
</reference>
<dbReference type="GO" id="GO:0005834">
    <property type="term" value="C:heterotrimeric G-protein complex"/>
    <property type="evidence" value="ECO:0007669"/>
    <property type="project" value="TreeGrafter"/>
</dbReference>
<dbReference type="PANTHER" id="PTHR10218">
    <property type="entry name" value="GTP-BINDING PROTEIN ALPHA SUBUNIT"/>
    <property type="match status" value="1"/>
</dbReference>
<gene>
    <name evidence="6" type="ORF">ANCDUO_01376</name>
</gene>
<feature type="binding site" evidence="5">
    <location>
        <position position="40"/>
    </location>
    <ligand>
        <name>Mg(2+)</name>
        <dbReference type="ChEBI" id="CHEBI:18420"/>
    </ligand>
</feature>
<dbReference type="AlphaFoldDB" id="A0A0C2DZ10"/>
<keyword evidence="1 4" id="KW-0547">Nucleotide-binding</keyword>
<dbReference type="GO" id="GO:0046872">
    <property type="term" value="F:metal ion binding"/>
    <property type="evidence" value="ECO:0007669"/>
    <property type="project" value="UniProtKB-KW"/>
</dbReference>
<keyword evidence="5" id="KW-0479">Metal-binding</keyword>
<dbReference type="GO" id="GO:0007188">
    <property type="term" value="P:adenylate cyclase-modulating G protein-coupled receptor signaling pathway"/>
    <property type="evidence" value="ECO:0007669"/>
    <property type="project" value="TreeGrafter"/>
</dbReference>